<dbReference type="InterPro" id="IPR011009">
    <property type="entry name" value="Kinase-like_dom_sf"/>
</dbReference>
<dbReference type="PROSITE" id="PS50011">
    <property type="entry name" value="PROTEIN_KINASE_DOM"/>
    <property type="match status" value="1"/>
</dbReference>
<dbReference type="Gene3D" id="3.40.50.2300">
    <property type="match status" value="1"/>
</dbReference>
<sequence length="495" mass="55768">MDFSSAKSLARELVNMRLITLDQANVCLRQLDRAHRSGSDMLQSLLDNNFLTPFQAESIRKLDTGLLILGGNKLLYPNASGSFARVFRGENLDTGEMVAVKVLRNRWNNEPDTIDLFQREAELGQKLKHPNIVSIYNIGFEEGYHFFTMEFVEGGSLRDFVQIRKSIAPLETLKYSIDIARGLEYALKFGVTHRDLKTTNVLFSVDGKAKLIDFGLATDDDLLKKIGEGNVQHALEYSTLEKGTGAPRNDPRSDLFFLGTIMYEMLLGQPPYPRTRSREERKQITRYRNIRLLSSAMPQCPVCVSDIVERLLHINPEERYQSATELLVDLQAAQAKLAQENRQAAEAAPAGRATTANSTLLCIESRVREQDILREYFTRHGFRVLMLSDADRAAKRIKNEPPHLAMMMVTRMEDAERMAGLQHLVKVASEKKVPTLIVVPDLAVREQLYNVNDGLVHFHQQPLALRNMRNQLGEMASANGIELSLDPPDDAQSAG</sequence>
<dbReference type="eggNOG" id="COG0745">
    <property type="taxonomic scope" value="Bacteria"/>
</dbReference>
<dbReference type="EMBL" id="CP002546">
    <property type="protein sequence ID" value="ADY59723.1"/>
    <property type="molecule type" value="Genomic_DNA"/>
</dbReference>
<dbReference type="InterPro" id="IPR008271">
    <property type="entry name" value="Ser/Thr_kinase_AS"/>
</dbReference>
<keyword evidence="3 7" id="KW-0418">Kinase</keyword>
<evidence type="ECO:0000256" key="3">
    <source>
        <dbReference type="ARBA" id="ARBA00022777"/>
    </source>
</evidence>
<dbReference type="CDD" id="cd14014">
    <property type="entry name" value="STKc_PknB_like"/>
    <property type="match status" value="1"/>
</dbReference>
<keyword evidence="7" id="KW-0723">Serine/threonine-protein kinase</keyword>
<dbReference type="PANTHER" id="PTHR24348:SF22">
    <property type="entry name" value="NON-SPECIFIC SERINE_THREONINE PROTEIN KINASE"/>
    <property type="match status" value="1"/>
</dbReference>
<dbReference type="GO" id="GO:0005829">
    <property type="term" value="C:cytosol"/>
    <property type="evidence" value="ECO:0007669"/>
    <property type="project" value="TreeGrafter"/>
</dbReference>
<proteinExistence type="predicted"/>
<dbReference type="Gene3D" id="1.10.510.10">
    <property type="entry name" value="Transferase(Phosphotransferase) domain 1"/>
    <property type="match status" value="1"/>
</dbReference>
<keyword evidence="2" id="KW-0547">Nucleotide-binding</keyword>
<dbReference type="PANTHER" id="PTHR24348">
    <property type="entry name" value="SERINE/THREONINE-PROTEIN KINASE UNC-51-RELATED"/>
    <property type="match status" value="1"/>
</dbReference>
<organism evidence="7 8">
    <name type="scientific">Rubinisphaera brasiliensis (strain ATCC 49424 / DSM 5305 / JCM 21570 / IAM 15109 / NBRC 103401 / IFAM 1448)</name>
    <name type="common">Planctomyces brasiliensis</name>
    <dbReference type="NCBI Taxonomy" id="756272"/>
    <lineage>
        <taxon>Bacteria</taxon>
        <taxon>Pseudomonadati</taxon>
        <taxon>Planctomycetota</taxon>
        <taxon>Planctomycetia</taxon>
        <taxon>Planctomycetales</taxon>
        <taxon>Planctomycetaceae</taxon>
        <taxon>Rubinisphaera</taxon>
    </lineage>
</organism>
<evidence type="ECO:0000256" key="4">
    <source>
        <dbReference type="ARBA" id="ARBA00022840"/>
    </source>
</evidence>
<dbReference type="Proteomes" id="UP000006860">
    <property type="component" value="Chromosome"/>
</dbReference>
<dbReference type="GO" id="GO:0005776">
    <property type="term" value="C:autophagosome"/>
    <property type="evidence" value="ECO:0007669"/>
    <property type="project" value="TreeGrafter"/>
</dbReference>
<protein>
    <submittedName>
        <fullName evidence="7">Serine/threonine protein kinase</fullName>
    </submittedName>
</protein>
<keyword evidence="4" id="KW-0067">ATP-binding</keyword>
<gene>
    <name evidence="7" type="ordered locus">Plabr_2120</name>
</gene>
<feature type="coiled-coil region" evidence="5">
    <location>
        <begin position="320"/>
        <end position="347"/>
    </location>
</feature>
<evidence type="ECO:0000313" key="7">
    <source>
        <dbReference type="EMBL" id="ADY59723.1"/>
    </source>
</evidence>
<feature type="domain" description="Protein kinase" evidence="6">
    <location>
        <begin position="72"/>
        <end position="337"/>
    </location>
</feature>
<dbReference type="RefSeq" id="WP_013628448.1">
    <property type="nucleotide sequence ID" value="NC_015174.1"/>
</dbReference>
<dbReference type="OrthoDB" id="7806016at2"/>
<dbReference type="AlphaFoldDB" id="F0SJE8"/>
<evidence type="ECO:0000256" key="2">
    <source>
        <dbReference type="ARBA" id="ARBA00022741"/>
    </source>
</evidence>
<evidence type="ECO:0000256" key="5">
    <source>
        <dbReference type="SAM" id="Coils"/>
    </source>
</evidence>
<dbReference type="SMART" id="SM00220">
    <property type="entry name" value="S_TKc"/>
    <property type="match status" value="1"/>
</dbReference>
<keyword evidence="5" id="KW-0175">Coiled coil</keyword>
<dbReference type="STRING" id="756272.Plabr_2120"/>
<dbReference type="PROSITE" id="PS00108">
    <property type="entry name" value="PROTEIN_KINASE_ST"/>
    <property type="match status" value="1"/>
</dbReference>
<dbReference type="KEGG" id="pbs:Plabr_2120"/>
<dbReference type="eggNOG" id="COG0515">
    <property type="taxonomic scope" value="Bacteria"/>
</dbReference>
<keyword evidence="8" id="KW-1185">Reference proteome</keyword>
<dbReference type="GO" id="GO:0004674">
    <property type="term" value="F:protein serine/threonine kinase activity"/>
    <property type="evidence" value="ECO:0007669"/>
    <property type="project" value="UniProtKB-KW"/>
</dbReference>
<dbReference type="GO" id="GO:0034045">
    <property type="term" value="C:phagophore assembly site membrane"/>
    <property type="evidence" value="ECO:0007669"/>
    <property type="project" value="TreeGrafter"/>
</dbReference>
<reference evidence="8" key="1">
    <citation type="submission" date="2011-02" db="EMBL/GenBank/DDBJ databases">
        <title>The complete genome of Planctomyces brasiliensis DSM 5305.</title>
        <authorList>
            <person name="Lucas S."/>
            <person name="Copeland A."/>
            <person name="Lapidus A."/>
            <person name="Bruce D."/>
            <person name="Goodwin L."/>
            <person name="Pitluck S."/>
            <person name="Kyrpides N."/>
            <person name="Mavromatis K."/>
            <person name="Pagani I."/>
            <person name="Ivanova N."/>
            <person name="Ovchinnikova G."/>
            <person name="Lu M."/>
            <person name="Detter J.C."/>
            <person name="Han C."/>
            <person name="Land M."/>
            <person name="Hauser L."/>
            <person name="Markowitz V."/>
            <person name="Cheng J.-F."/>
            <person name="Hugenholtz P."/>
            <person name="Woyke T."/>
            <person name="Wu D."/>
            <person name="Tindall B."/>
            <person name="Pomrenke H.G."/>
            <person name="Brambilla E."/>
            <person name="Klenk H.-P."/>
            <person name="Eisen J.A."/>
        </authorList>
    </citation>
    <scope>NUCLEOTIDE SEQUENCE [LARGE SCALE GENOMIC DNA]</scope>
    <source>
        <strain evidence="8">ATCC 49424 / DSM 5305 / JCM 21570 / NBRC 103401 / IFAM 1448</strain>
    </source>
</reference>
<evidence type="ECO:0000313" key="8">
    <source>
        <dbReference type="Proteomes" id="UP000006860"/>
    </source>
</evidence>
<evidence type="ECO:0000256" key="1">
    <source>
        <dbReference type="ARBA" id="ARBA00022679"/>
    </source>
</evidence>
<evidence type="ECO:0000259" key="6">
    <source>
        <dbReference type="PROSITE" id="PS50011"/>
    </source>
</evidence>
<keyword evidence="1" id="KW-0808">Transferase</keyword>
<dbReference type="HOGENOM" id="CLU_537120_0_0_0"/>
<dbReference type="GO" id="GO:0005524">
    <property type="term" value="F:ATP binding"/>
    <property type="evidence" value="ECO:0007669"/>
    <property type="project" value="UniProtKB-KW"/>
</dbReference>
<dbReference type="InterPro" id="IPR000719">
    <property type="entry name" value="Prot_kinase_dom"/>
</dbReference>
<dbReference type="Pfam" id="PF00069">
    <property type="entry name" value="Pkinase"/>
    <property type="match status" value="1"/>
</dbReference>
<dbReference type="GO" id="GO:0042594">
    <property type="term" value="P:response to starvation"/>
    <property type="evidence" value="ECO:0007669"/>
    <property type="project" value="TreeGrafter"/>
</dbReference>
<accession>F0SJE8</accession>
<name>F0SJE8_RUBBR</name>
<dbReference type="SUPFAM" id="SSF56112">
    <property type="entry name" value="Protein kinase-like (PK-like)"/>
    <property type="match status" value="1"/>
</dbReference>
<dbReference type="InterPro" id="IPR045269">
    <property type="entry name" value="Atg1-like"/>
</dbReference>